<sequence>MLLQETQGLREAIDHAKMSTHASALA</sequence>
<dbReference type="Proteomes" id="UP000676336">
    <property type="component" value="Unassembled WGS sequence"/>
</dbReference>
<gene>
    <name evidence="3" type="ORF">GIL414_LOCUS45990</name>
    <name evidence="2" type="ORF">SMN809_LOCUS36474</name>
</gene>
<accession>A0A8S3AYA4</accession>
<evidence type="ECO:0000313" key="4">
    <source>
        <dbReference type="Proteomes" id="UP000681720"/>
    </source>
</evidence>
<comment type="caution">
    <text evidence="3">The sequence shown here is derived from an EMBL/GenBank/DDBJ whole genome shotgun (WGS) entry which is preliminary data.</text>
</comment>
<reference evidence="3" key="1">
    <citation type="submission" date="2021-02" db="EMBL/GenBank/DDBJ databases">
        <authorList>
            <person name="Nowell W R."/>
        </authorList>
    </citation>
    <scope>NUCLEOTIDE SEQUENCE</scope>
</reference>
<evidence type="ECO:0000256" key="1">
    <source>
        <dbReference type="SAM" id="MobiDB-lite"/>
    </source>
</evidence>
<proteinExistence type="predicted"/>
<feature type="region of interest" description="Disordered" evidence="1">
    <location>
        <begin position="1"/>
        <end position="26"/>
    </location>
</feature>
<name>A0A8S3AYA4_9BILA</name>
<protein>
    <submittedName>
        <fullName evidence="3">Uncharacterized protein</fullName>
    </submittedName>
</protein>
<dbReference type="EMBL" id="CAJOBJ010143154">
    <property type="protein sequence ID" value="CAF4772210.1"/>
    <property type="molecule type" value="Genomic_DNA"/>
</dbReference>
<dbReference type="Proteomes" id="UP000681720">
    <property type="component" value="Unassembled WGS sequence"/>
</dbReference>
<evidence type="ECO:0000313" key="2">
    <source>
        <dbReference type="EMBL" id="CAF4537276.1"/>
    </source>
</evidence>
<dbReference type="EMBL" id="CAJOBI010089923">
    <property type="protein sequence ID" value="CAF4537276.1"/>
    <property type="molecule type" value="Genomic_DNA"/>
</dbReference>
<organism evidence="3 4">
    <name type="scientific">Rotaria magnacalcarata</name>
    <dbReference type="NCBI Taxonomy" id="392030"/>
    <lineage>
        <taxon>Eukaryota</taxon>
        <taxon>Metazoa</taxon>
        <taxon>Spiralia</taxon>
        <taxon>Gnathifera</taxon>
        <taxon>Rotifera</taxon>
        <taxon>Eurotatoria</taxon>
        <taxon>Bdelloidea</taxon>
        <taxon>Philodinida</taxon>
        <taxon>Philodinidae</taxon>
        <taxon>Rotaria</taxon>
    </lineage>
</organism>
<dbReference type="AlphaFoldDB" id="A0A8S3AYA4"/>
<evidence type="ECO:0000313" key="3">
    <source>
        <dbReference type="EMBL" id="CAF4772210.1"/>
    </source>
</evidence>
<feature type="non-terminal residue" evidence="3">
    <location>
        <position position="26"/>
    </location>
</feature>